<dbReference type="EMBL" id="MEXB01000003">
    <property type="protein sequence ID" value="OGC88831.1"/>
    <property type="molecule type" value="Genomic_DNA"/>
</dbReference>
<proteinExistence type="predicted"/>
<dbReference type="STRING" id="1797247.A2419_03605"/>
<gene>
    <name evidence="1" type="ORF">A2419_03605</name>
</gene>
<sequence>MSLKEEILNGLVQTMPTRRVQIRPGPDNRNPFTFNSVEDGKRDPWNFSAPSVEALVDILGLNRMWARMRCKRLVVDILVPGLTPAALQLVDDEIESRQLASV</sequence>
<organism evidence="1 2">
    <name type="scientific">Candidatus Adlerbacteria bacterium RIFOXYC1_FULL_48_26</name>
    <dbReference type="NCBI Taxonomy" id="1797247"/>
    <lineage>
        <taxon>Bacteria</taxon>
        <taxon>Candidatus Adleribacteriota</taxon>
    </lineage>
</organism>
<evidence type="ECO:0000313" key="1">
    <source>
        <dbReference type="EMBL" id="OGC88831.1"/>
    </source>
</evidence>
<protein>
    <submittedName>
        <fullName evidence="1">Uncharacterized protein</fullName>
    </submittedName>
</protein>
<accession>A0A1F4Y4K0</accession>
<reference evidence="1 2" key="1">
    <citation type="journal article" date="2016" name="Nat. Commun.">
        <title>Thousands of microbial genomes shed light on interconnected biogeochemical processes in an aquifer system.</title>
        <authorList>
            <person name="Anantharaman K."/>
            <person name="Brown C.T."/>
            <person name="Hug L.A."/>
            <person name="Sharon I."/>
            <person name="Castelle C.J."/>
            <person name="Probst A.J."/>
            <person name="Thomas B.C."/>
            <person name="Singh A."/>
            <person name="Wilkins M.J."/>
            <person name="Karaoz U."/>
            <person name="Brodie E.L."/>
            <person name="Williams K.H."/>
            <person name="Hubbard S.S."/>
            <person name="Banfield J.F."/>
        </authorList>
    </citation>
    <scope>NUCLEOTIDE SEQUENCE [LARGE SCALE GENOMIC DNA]</scope>
</reference>
<comment type="caution">
    <text evidence="1">The sequence shown here is derived from an EMBL/GenBank/DDBJ whole genome shotgun (WGS) entry which is preliminary data.</text>
</comment>
<evidence type="ECO:0000313" key="2">
    <source>
        <dbReference type="Proteomes" id="UP000176568"/>
    </source>
</evidence>
<dbReference type="AlphaFoldDB" id="A0A1F4Y4K0"/>
<dbReference type="Proteomes" id="UP000176568">
    <property type="component" value="Unassembled WGS sequence"/>
</dbReference>
<name>A0A1F4Y4K0_9BACT</name>